<dbReference type="RefSeq" id="WP_112870085.1">
    <property type="nucleotide sequence ID" value="NZ_CP021781.1"/>
</dbReference>
<evidence type="ECO:0000256" key="4">
    <source>
        <dbReference type="PIRSR" id="PIRSR005739-1"/>
    </source>
</evidence>
<proteinExistence type="predicted"/>
<evidence type="ECO:0000313" key="7">
    <source>
        <dbReference type="EMBL" id="AXA33910.1"/>
    </source>
</evidence>
<dbReference type="EMBL" id="CP021781">
    <property type="protein sequence ID" value="AXA33910.1"/>
    <property type="molecule type" value="Genomic_DNA"/>
</dbReference>
<dbReference type="AlphaFoldDB" id="A0A2Z4XYS7"/>
<dbReference type="Gene3D" id="1.10.10.10">
    <property type="entry name" value="Winged helix-like DNA-binding domain superfamily/Winged helix DNA-binding domain"/>
    <property type="match status" value="1"/>
</dbReference>
<dbReference type="Pfam" id="PF08100">
    <property type="entry name" value="Dimerisation"/>
    <property type="match status" value="1"/>
</dbReference>
<evidence type="ECO:0000256" key="3">
    <source>
        <dbReference type="ARBA" id="ARBA00022691"/>
    </source>
</evidence>
<evidence type="ECO:0000256" key="2">
    <source>
        <dbReference type="ARBA" id="ARBA00022679"/>
    </source>
</evidence>
<sequence>MLIKEILLSYYNTQALYVASELKIADLLIKKPKDIYYLAKQVNVNQEKLYRVMRFLASMGIFNELPNKVFINNKESQYLLTANDYCLNDFIKLHAEYFYKSASNLLEGIQDKGIPFKLEFGDNVWQFLEKNNDINKVFTNAMSQNSNIYVESLLNVYDFSKYKKIVDLGGGVGNLLVAILNKYKDTSGICLDLPMLEIRANNLINKENLAERCSYVTGNFLDDIPTNADLYILKAILHGKDDQLCKDILLNCIQVLPERGKILVIDRVIISHDKSYKDGCINDINMLNVSAGYDRTLNEFTSLFLDVNLKIQNLYQIEQSLFAIELSR</sequence>
<dbReference type="KEGG" id="fad:CDH04_05525"/>
<dbReference type="Gene3D" id="3.40.50.150">
    <property type="entry name" value="Vaccinia Virus protein VP39"/>
    <property type="match status" value="1"/>
</dbReference>
<organism evidence="7 9">
    <name type="scientific">Francisella adeliensis</name>
    <dbReference type="NCBI Taxonomy" id="2007306"/>
    <lineage>
        <taxon>Bacteria</taxon>
        <taxon>Pseudomonadati</taxon>
        <taxon>Pseudomonadota</taxon>
        <taxon>Gammaproteobacteria</taxon>
        <taxon>Thiotrichales</taxon>
        <taxon>Francisellaceae</taxon>
        <taxon>Francisella</taxon>
    </lineage>
</organism>
<dbReference type="EMBL" id="CP043424">
    <property type="protein sequence ID" value="QIW12147.1"/>
    <property type="molecule type" value="Genomic_DNA"/>
</dbReference>
<dbReference type="Proteomes" id="UP000251120">
    <property type="component" value="Chromosome"/>
</dbReference>
<keyword evidence="10" id="KW-1185">Reference proteome</keyword>
<evidence type="ECO:0000313" key="10">
    <source>
        <dbReference type="Proteomes" id="UP000681131"/>
    </source>
</evidence>
<dbReference type="InterPro" id="IPR016461">
    <property type="entry name" value="COMT-like"/>
</dbReference>
<dbReference type="InterPro" id="IPR012967">
    <property type="entry name" value="COMT_dimerisation"/>
</dbReference>
<evidence type="ECO:0000259" key="6">
    <source>
        <dbReference type="Pfam" id="PF08100"/>
    </source>
</evidence>
<accession>A0A2Z4XYS7</accession>
<dbReference type="GO" id="GO:0046983">
    <property type="term" value="F:protein dimerization activity"/>
    <property type="evidence" value="ECO:0007669"/>
    <property type="project" value="InterPro"/>
</dbReference>
<dbReference type="CDD" id="cd02440">
    <property type="entry name" value="AdoMet_MTases"/>
    <property type="match status" value="1"/>
</dbReference>
<dbReference type="GO" id="GO:0008171">
    <property type="term" value="F:O-methyltransferase activity"/>
    <property type="evidence" value="ECO:0007669"/>
    <property type="project" value="InterPro"/>
</dbReference>
<name>A0A2Z4XYS7_9GAMM</name>
<keyword evidence="1" id="KW-0489">Methyltransferase</keyword>
<evidence type="ECO:0000256" key="1">
    <source>
        <dbReference type="ARBA" id="ARBA00022603"/>
    </source>
</evidence>
<feature type="domain" description="O-methyltransferase C-terminal" evidence="5">
    <location>
        <begin position="105"/>
        <end position="304"/>
    </location>
</feature>
<dbReference type="SUPFAM" id="SSF53335">
    <property type="entry name" value="S-adenosyl-L-methionine-dependent methyltransferases"/>
    <property type="match status" value="1"/>
</dbReference>
<dbReference type="InterPro" id="IPR036390">
    <property type="entry name" value="WH_DNA-bd_sf"/>
</dbReference>
<dbReference type="GO" id="GO:0032259">
    <property type="term" value="P:methylation"/>
    <property type="evidence" value="ECO:0007669"/>
    <property type="project" value="UniProtKB-KW"/>
</dbReference>
<evidence type="ECO:0000313" key="8">
    <source>
        <dbReference type="EMBL" id="QIW12147.1"/>
    </source>
</evidence>
<dbReference type="InterPro" id="IPR001077">
    <property type="entry name" value="COMT_C"/>
</dbReference>
<dbReference type="OrthoDB" id="29650at2"/>
<dbReference type="PANTHER" id="PTHR43712">
    <property type="entry name" value="PUTATIVE (AFU_ORTHOLOGUE AFUA_4G14580)-RELATED"/>
    <property type="match status" value="1"/>
</dbReference>
<reference evidence="7 9" key="1">
    <citation type="submission" date="2017-06" db="EMBL/GenBank/DDBJ databases">
        <title>Complete genome of Francisella adeliensis.</title>
        <authorList>
            <person name="Vallesi A."/>
            <person name="Sjodin A."/>
        </authorList>
    </citation>
    <scope>NUCLEOTIDE SEQUENCE [LARGE SCALE GENOMIC DNA]</scope>
    <source>
        <strain evidence="7 9">FDC440</strain>
    </source>
</reference>
<dbReference type="Pfam" id="PF00891">
    <property type="entry name" value="Methyltransf_2"/>
    <property type="match status" value="1"/>
</dbReference>
<dbReference type="InterPro" id="IPR029063">
    <property type="entry name" value="SAM-dependent_MTases_sf"/>
</dbReference>
<evidence type="ECO:0000313" key="9">
    <source>
        <dbReference type="Proteomes" id="UP000251120"/>
    </source>
</evidence>
<dbReference type="Proteomes" id="UP000681131">
    <property type="component" value="Chromosome"/>
</dbReference>
<feature type="domain" description="O-methyltransferase dimerisation" evidence="6">
    <location>
        <begin position="5"/>
        <end position="80"/>
    </location>
</feature>
<dbReference type="PROSITE" id="PS51683">
    <property type="entry name" value="SAM_OMT_II"/>
    <property type="match status" value="1"/>
</dbReference>
<dbReference type="PIRSF" id="PIRSF005739">
    <property type="entry name" value="O-mtase"/>
    <property type="match status" value="1"/>
</dbReference>
<dbReference type="InterPro" id="IPR036388">
    <property type="entry name" value="WH-like_DNA-bd_sf"/>
</dbReference>
<dbReference type="Gene3D" id="1.10.287.1350">
    <property type="match status" value="1"/>
</dbReference>
<keyword evidence="3" id="KW-0949">S-adenosyl-L-methionine</keyword>
<evidence type="ECO:0000259" key="5">
    <source>
        <dbReference type="Pfam" id="PF00891"/>
    </source>
</evidence>
<reference evidence="8 10" key="2">
    <citation type="submission" date="2019-08" db="EMBL/GenBank/DDBJ databases">
        <title>Complete genome sequences of Francisella adeliensis (FSC1325 and FSC1326).</title>
        <authorList>
            <person name="Ohrman C."/>
            <person name="Uneklint I."/>
            <person name="Vallesi A."/>
            <person name="Karlsson L."/>
            <person name="Sjodin A."/>
        </authorList>
    </citation>
    <scope>NUCLEOTIDE SEQUENCE [LARGE SCALE GENOMIC DNA]</scope>
    <source>
        <strain evidence="8 10">FSC1325</strain>
    </source>
</reference>
<keyword evidence="2" id="KW-0808">Transferase</keyword>
<gene>
    <name evidence="7" type="ORF">CDH04_05525</name>
    <name evidence="8" type="ORF">FZC43_05530</name>
</gene>
<dbReference type="SUPFAM" id="SSF46785">
    <property type="entry name" value="Winged helix' DNA-binding domain"/>
    <property type="match status" value="1"/>
</dbReference>
<dbReference type="PANTHER" id="PTHR43712:SF2">
    <property type="entry name" value="O-METHYLTRANSFERASE CICE"/>
    <property type="match status" value="1"/>
</dbReference>
<feature type="active site" description="Proton acceptor" evidence="4">
    <location>
        <position position="238"/>
    </location>
</feature>
<protein>
    <submittedName>
        <fullName evidence="7">Uncharacterized protein</fullName>
    </submittedName>
</protein>